<organism evidence="3 4">
    <name type="scientific">Geomonas limicola</name>
    <dbReference type="NCBI Taxonomy" id="2740186"/>
    <lineage>
        <taxon>Bacteria</taxon>
        <taxon>Pseudomonadati</taxon>
        <taxon>Thermodesulfobacteriota</taxon>
        <taxon>Desulfuromonadia</taxon>
        <taxon>Geobacterales</taxon>
        <taxon>Geobacteraceae</taxon>
        <taxon>Geomonas</taxon>
    </lineage>
</organism>
<sequence>MTGEFGAYQQGVESLTSMTVEDEVLQGLAVLLKKSLHARWAAAYFRDQERTGFDPVRSCGLSARQLELVHQLPVPAQKIPVLKNLLIKRKHLMISEHSVLPLLPAELRQLLHGYALVAVPMLVRNQVEGVAFVARRAADPPFSGNDIELIKLMVSHAALMASHISLFNDSLEMSVTMARRSDVIFALDEINKSISSSLSHDQILETAVERIGWIIRSNFISVLVQVKGSLIVQVSRGSGMRIPESFQPGNRLLGRSVAEAAFQSGENQEASALADVSGLGPADLALSQAGLRSLVAIPLLSKATTKGVLLLGRSEADRFSAEDIFAIEKIAAQVAVALENAKLYEELRELFISTVASLTNAIDAKSPWTWGHSERVMHLSVALAHELKLDEALTERVRLGALLHDIGKIGVIDSLLDIKAPLSDMEFVPMRLHPEVGVAILEPIERLREVLPGILHHHEWFDGTGYPRGLKGEEIPLESRVIAVADAFDAMISNRPYRGATQSSEALAELRAHAGTQFDPRVVEALERYNRKLEQERLTGHE</sequence>
<dbReference type="Proteomes" id="UP000587586">
    <property type="component" value="Unassembled WGS sequence"/>
</dbReference>
<dbReference type="InterPro" id="IPR003607">
    <property type="entry name" value="HD/PDEase_dom"/>
</dbReference>
<dbReference type="InterPro" id="IPR006674">
    <property type="entry name" value="HD_domain"/>
</dbReference>
<dbReference type="AlphaFoldDB" id="A0A6V8N6M3"/>
<evidence type="ECO:0000313" key="3">
    <source>
        <dbReference type="EMBL" id="GFO68131.1"/>
    </source>
</evidence>
<dbReference type="InterPro" id="IPR006675">
    <property type="entry name" value="HDIG_dom"/>
</dbReference>
<dbReference type="RefSeq" id="WP_183360656.1">
    <property type="nucleotide sequence ID" value="NZ_BLXZ01000003.1"/>
</dbReference>
<protein>
    <submittedName>
        <fullName evidence="3">Metal-dependent phosphohydrolase</fullName>
    </submittedName>
</protein>
<dbReference type="PANTHER" id="PTHR43155:SF2">
    <property type="entry name" value="CYCLIC DI-GMP PHOSPHODIESTERASE PA4108"/>
    <property type="match status" value="1"/>
</dbReference>
<dbReference type="NCBIfam" id="TIGR00277">
    <property type="entry name" value="HDIG"/>
    <property type="match status" value="1"/>
</dbReference>
<proteinExistence type="predicted"/>
<name>A0A6V8N6M3_9BACT</name>
<dbReference type="Gene3D" id="1.10.3210.10">
    <property type="entry name" value="Hypothetical protein af1432"/>
    <property type="match status" value="1"/>
</dbReference>
<feature type="domain" description="HD" evidence="1">
    <location>
        <begin position="369"/>
        <end position="491"/>
    </location>
</feature>
<dbReference type="Pfam" id="PF13185">
    <property type="entry name" value="GAF_2"/>
    <property type="match status" value="1"/>
</dbReference>
<dbReference type="Pfam" id="PF13487">
    <property type="entry name" value="HD_5"/>
    <property type="match status" value="1"/>
</dbReference>
<dbReference type="SUPFAM" id="SSF55781">
    <property type="entry name" value="GAF domain-like"/>
    <property type="match status" value="2"/>
</dbReference>
<accession>A0A6V8N6M3</accession>
<feature type="domain" description="HD-GYP" evidence="2">
    <location>
        <begin position="347"/>
        <end position="542"/>
    </location>
</feature>
<dbReference type="Gene3D" id="3.30.450.40">
    <property type="match status" value="2"/>
</dbReference>
<dbReference type="InterPro" id="IPR029016">
    <property type="entry name" value="GAF-like_dom_sf"/>
</dbReference>
<dbReference type="PROSITE" id="PS51831">
    <property type="entry name" value="HD"/>
    <property type="match status" value="1"/>
</dbReference>
<evidence type="ECO:0000313" key="4">
    <source>
        <dbReference type="Proteomes" id="UP000587586"/>
    </source>
</evidence>
<dbReference type="EMBL" id="BLXZ01000003">
    <property type="protein sequence ID" value="GFO68131.1"/>
    <property type="molecule type" value="Genomic_DNA"/>
</dbReference>
<keyword evidence="4" id="KW-1185">Reference proteome</keyword>
<evidence type="ECO:0000259" key="2">
    <source>
        <dbReference type="PROSITE" id="PS51832"/>
    </source>
</evidence>
<gene>
    <name evidence="3" type="ORF">GMLC_17100</name>
</gene>
<dbReference type="CDD" id="cd00077">
    <property type="entry name" value="HDc"/>
    <property type="match status" value="1"/>
</dbReference>
<dbReference type="GO" id="GO:0016787">
    <property type="term" value="F:hydrolase activity"/>
    <property type="evidence" value="ECO:0007669"/>
    <property type="project" value="UniProtKB-KW"/>
</dbReference>
<evidence type="ECO:0000259" key="1">
    <source>
        <dbReference type="PROSITE" id="PS51831"/>
    </source>
</evidence>
<dbReference type="SMART" id="SM00471">
    <property type="entry name" value="HDc"/>
    <property type="match status" value="1"/>
</dbReference>
<dbReference type="InterPro" id="IPR037522">
    <property type="entry name" value="HD_GYP_dom"/>
</dbReference>
<dbReference type="PROSITE" id="PS51832">
    <property type="entry name" value="HD_GYP"/>
    <property type="match status" value="1"/>
</dbReference>
<dbReference type="PANTHER" id="PTHR43155">
    <property type="entry name" value="CYCLIC DI-GMP PHOSPHODIESTERASE PA4108-RELATED"/>
    <property type="match status" value="1"/>
</dbReference>
<reference evidence="4" key="1">
    <citation type="submission" date="2020-06" db="EMBL/GenBank/DDBJ databases">
        <title>Draft genomic sequecing of Geomonas sp. Red745.</title>
        <authorList>
            <person name="Itoh H."/>
            <person name="Xu Z.X."/>
            <person name="Ushijima N."/>
            <person name="Masuda Y."/>
            <person name="Shiratori Y."/>
            <person name="Senoo K."/>
        </authorList>
    </citation>
    <scope>NUCLEOTIDE SEQUENCE [LARGE SCALE GENOMIC DNA]</scope>
    <source>
        <strain evidence="4">Red745</strain>
    </source>
</reference>
<comment type="caution">
    <text evidence="3">The sequence shown here is derived from an EMBL/GenBank/DDBJ whole genome shotgun (WGS) entry which is preliminary data.</text>
</comment>
<keyword evidence="3" id="KW-0378">Hydrolase</keyword>
<dbReference type="SMART" id="SM00065">
    <property type="entry name" value="GAF"/>
    <property type="match status" value="2"/>
</dbReference>
<dbReference type="SUPFAM" id="SSF109604">
    <property type="entry name" value="HD-domain/PDEase-like"/>
    <property type="match status" value="1"/>
</dbReference>
<dbReference type="InterPro" id="IPR003018">
    <property type="entry name" value="GAF"/>
</dbReference>
<dbReference type="Pfam" id="PF01590">
    <property type="entry name" value="GAF"/>
    <property type="match status" value="1"/>
</dbReference>